<organism evidence="1 2">
    <name type="scientific">Salibacterium salarium</name>
    <dbReference type="NCBI Taxonomy" id="284579"/>
    <lineage>
        <taxon>Bacteria</taxon>
        <taxon>Bacillati</taxon>
        <taxon>Bacillota</taxon>
        <taxon>Bacilli</taxon>
        <taxon>Bacillales</taxon>
        <taxon>Bacillaceae</taxon>
    </lineage>
</organism>
<evidence type="ECO:0000313" key="2">
    <source>
        <dbReference type="Proteomes" id="UP000275076"/>
    </source>
</evidence>
<dbReference type="Proteomes" id="UP000275076">
    <property type="component" value="Unassembled WGS sequence"/>
</dbReference>
<dbReference type="Pfam" id="PF08970">
    <property type="entry name" value="Sda"/>
    <property type="match status" value="1"/>
</dbReference>
<dbReference type="RefSeq" id="WP_125556513.1">
    <property type="nucleotide sequence ID" value="NZ_RBVX01000013.1"/>
</dbReference>
<proteinExistence type="predicted"/>
<dbReference type="EMBL" id="RBVX01000013">
    <property type="protein sequence ID" value="RSL32593.1"/>
    <property type="molecule type" value="Genomic_DNA"/>
</dbReference>
<name>A0A3R9P4F5_9BACI</name>
<comment type="caution">
    <text evidence="1">The sequence shown here is derived from an EMBL/GenBank/DDBJ whole genome shotgun (WGS) entry which is preliminary data.</text>
</comment>
<sequence length="44" mass="5334">MELRRVSTSVLLESYEKAKRMDLDDEFVHLLKETLEDRLYTTMK</sequence>
<dbReference type="Gene3D" id="1.10.287.1100">
    <property type="entry name" value="Sporulation inhibitor A"/>
    <property type="match status" value="1"/>
</dbReference>
<keyword evidence="2" id="KW-1185">Reference proteome</keyword>
<gene>
    <name evidence="1" type="ORF">D7Z54_14165</name>
</gene>
<dbReference type="InterPro" id="IPR036916">
    <property type="entry name" value="Sda_sf"/>
</dbReference>
<dbReference type="OrthoDB" id="2933732at2"/>
<reference evidence="1 2" key="1">
    <citation type="submission" date="2018-10" db="EMBL/GenBank/DDBJ databases">
        <title>Draft genome sequence of Bacillus salarius IM0101, isolated from a hypersaline soil in Inner Mongolia, China.</title>
        <authorList>
            <person name="Yamprayoonswat W."/>
            <person name="Boonvisut S."/>
            <person name="Jumpathong W."/>
            <person name="Sittihan S."/>
            <person name="Ruangsuj P."/>
            <person name="Wanthongcharoen S."/>
            <person name="Thongpramul N."/>
            <person name="Pimmason S."/>
            <person name="Yu B."/>
            <person name="Yasawong M."/>
        </authorList>
    </citation>
    <scope>NUCLEOTIDE SEQUENCE [LARGE SCALE GENOMIC DNA]</scope>
    <source>
        <strain evidence="1 2">IM0101</strain>
    </source>
</reference>
<dbReference type="InterPro" id="IPR015064">
    <property type="entry name" value="Sda"/>
</dbReference>
<accession>A0A3R9P4F5</accession>
<evidence type="ECO:0000313" key="1">
    <source>
        <dbReference type="EMBL" id="RSL32593.1"/>
    </source>
</evidence>
<dbReference type="SUPFAM" id="SSF100985">
    <property type="entry name" value="Sporulation inhibitor Sda"/>
    <property type="match status" value="1"/>
</dbReference>
<dbReference type="AlphaFoldDB" id="A0A3R9P4F5"/>
<protein>
    <submittedName>
        <fullName evidence="1">Sporulation histidine kinase inhibitor Sda</fullName>
    </submittedName>
</protein>